<dbReference type="Pfam" id="PF03551">
    <property type="entry name" value="PadR"/>
    <property type="match status" value="1"/>
</dbReference>
<dbReference type="PANTHER" id="PTHR33169">
    <property type="entry name" value="PADR-FAMILY TRANSCRIPTIONAL REGULATOR"/>
    <property type="match status" value="1"/>
</dbReference>
<feature type="domain" description="Transcription regulator PadR N-terminal" evidence="1">
    <location>
        <begin position="18"/>
        <end position="93"/>
    </location>
</feature>
<dbReference type="InterPro" id="IPR036390">
    <property type="entry name" value="WH_DNA-bd_sf"/>
</dbReference>
<dbReference type="HOGENOM" id="CLU_089258_7_0_9"/>
<name>A0A0E4H7K3_9BACL</name>
<dbReference type="InterPro" id="IPR052509">
    <property type="entry name" value="Metal_resp_DNA-bind_regulator"/>
</dbReference>
<dbReference type="SUPFAM" id="SSF46785">
    <property type="entry name" value="Winged helix' DNA-binding domain"/>
    <property type="match status" value="1"/>
</dbReference>
<dbReference type="STRING" id="483937.AMQ84_14505"/>
<dbReference type="PATRIC" id="fig|1073571.4.peg.791"/>
<reference evidence="3" key="1">
    <citation type="submission" date="2015-03" db="EMBL/GenBank/DDBJ databases">
        <authorList>
            <person name="Wibberg D."/>
        </authorList>
    </citation>
    <scope>NUCLEOTIDE SEQUENCE [LARGE SCALE GENOMIC DNA]</scope>
</reference>
<proteinExistence type="predicted"/>
<sequence>MLSNFKQKEEFAIIPLLILGLLKDCGQSSAYELLNIFKERNYRYLVHVTKGSLYYNLQKLANEGFVRLVEVVSVNNYPEQHIYEITEQGNDYFDALMAKHSVQTDDITLAFYMTTLFAHQYDPEQFKKAVSVQIEKTQKKIEEIDFVLNSKKDIIYDTAKSMMKNVRAHHELNLKWFHELLEQ</sequence>
<dbReference type="Proteomes" id="UP000033163">
    <property type="component" value="Chromosome I"/>
</dbReference>
<dbReference type="InterPro" id="IPR005149">
    <property type="entry name" value="Tscrpt_reg_PadR_N"/>
</dbReference>
<dbReference type="InterPro" id="IPR036388">
    <property type="entry name" value="WH-like_DNA-bd_sf"/>
</dbReference>
<evidence type="ECO:0000259" key="1">
    <source>
        <dbReference type="Pfam" id="PF03551"/>
    </source>
</evidence>
<gene>
    <name evidence="2" type="ORF">PRIO_0759</name>
</gene>
<evidence type="ECO:0000313" key="2">
    <source>
        <dbReference type="EMBL" id="CQR52345.1"/>
    </source>
</evidence>
<dbReference type="KEGG" id="pri:PRIO_0759"/>
<dbReference type="AlphaFoldDB" id="A0A0E4H7K3"/>
<evidence type="ECO:0000313" key="3">
    <source>
        <dbReference type="Proteomes" id="UP000033163"/>
    </source>
</evidence>
<dbReference type="RefSeq" id="WP_062522510.1">
    <property type="nucleotide sequence ID" value="NZ_LN831776.1"/>
</dbReference>
<organism evidence="2 3">
    <name type="scientific">Paenibacillus riograndensis SBR5</name>
    <dbReference type="NCBI Taxonomy" id="1073571"/>
    <lineage>
        <taxon>Bacteria</taxon>
        <taxon>Bacillati</taxon>
        <taxon>Bacillota</taxon>
        <taxon>Bacilli</taxon>
        <taxon>Bacillales</taxon>
        <taxon>Paenibacillaceae</taxon>
        <taxon>Paenibacillus</taxon>
        <taxon>Paenibacillus sonchi group</taxon>
    </lineage>
</organism>
<dbReference type="EMBL" id="LN831776">
    <property type="protein sequence ID" value="CQR52345.1"/>
    <property type="molecule type" value="Genomic_DNA"/>
</dbReference>
<protein>
    <recommendedName>
        <fullName evidence="1">Transcription regulator PadR N-terminal domain-containing protein</fullName>
    </recommendedName>
</protein>
<dbReference type="PANTHER" id="PTHR33169:SF14">
    <property type="entry name" value="TRANSCRIPTIONAL REGULATOR RV3488"/>
    <property type="match status" value="1"/>
</dbReference>
<dbReference type="Gene3D" id="1.10.10.10">
    <property type="entry name" value="Winged helix-like DNA-binding domain superfamily/Winged helix DNA-binding domain"/>
    <property type="match status" value="1"/>
</dbReference>
<accession>A0A0E4H7K3</accession>